<dbReference type="Proteomes" id="UP000030377">
    <property type="component" value="Unassembled WGS sequence"/>
</dbReference>
<gene>
    <name evidence="9" type="ORF">MA20_38190</name>
</gene>
<dbReference type="Pfam" id="PF00528">
    <property type="entry name" value="BPD_transp_1"/>
    <property type="match status" value="1"/>
</dbReference>
<evidence type="ECO:0000256" key="7">
    <source>
        <dbReference type="RuleBase" id="RU363032"/>
    </source>
</evidence>
<dbReference type="AlphaFoldDB" id="A0A0A3XMX2"/>
<evidence type="ECO:0000256" key="2">
    <source>
        <dbReference type="ARBA" id="ARBA00022448"/>
    </source>
</evidence>
<dbReference type="GO" id="GO:0055085">
    <property type="term" value="P:transmembrane transport"/>
    <property type="evidence" value="ECO:0007669"/>
    <property type="project" value="InterPro"/>
</dbReference>
<protein>
    <submittedName>
        <fullName evidence="9">ABC transporter permease</fullName>
    </submittedName>
</protein>
<evidence type="ECO:0000259" key="8">
    <source>
        <dbReference type="PROSITE" id="PS50928"/>
    </source>
</evidence>
<dbReference type="Gene3D" id="1.10.3720.10">
    <property type="entry name" value="MetI-like"/>
    <property type="match status" value="1"/>
</dbReference>
<evidence type="ECO:0000256" key="5">
    <source>
        <dbReference type="ARBA" id="ARBA00022989"/>
    </source>
</evidence>
<dbReference type="InterPro" id="IPR035906">
    <property type="entry name" value="MetI-like_sf"/>
</dbReference>
<evidence type="ECO:0000256" key="6">
    <source>
        <dbReference type="ARBA" id="ARBA00023136"/>
    </source>
</evidence>
<evidence type="ECO:0000313" key="9">
    <source>
        <dbReference type="EMBL" id="KGT74609.1"/>
    </source>
</evidence>
<accession>A0A0A3XMX2</accession>
<dbReference type="FunFam" id="1.10.3720.10:FF:000202">
    <property type="entry name" value="ABC transporter permease protein"/>
    <property type="match status" value="1"/>
</dbReference>
<keyword evidence="2 7" id="KW-0813">Transport</keyword>
<comment type="caution">
    <text evidence="9">The sequence shown here is derived from an EMBL/GenBank/DDBJ whole genome shotgun (WGS) entry which is preliminary data.</text>
</comment>
<dbReference type="InterPro" id="IPR000515">
    <property type="entry name" value="MetI-like"/>
</dbReference>
<feature type="domain" description="ABC transmembrane type-1" evidence="8">
    <location>
        <begin position="59"/>
        <end position="239"/>
    </location>
</feature>
<dbReference type="SUPFAM" id="SSF161098">
    <property type="entry name" value="MetI-like"/>
    <property type="match status" value="1"/>
</dbReference>
<feature type="transmembrane region" description="Helical" evidence="7">
    <location>
        <begin position="66"/>
        <end position="85"/>
    </location>
</feature>
<reference evidence="9 10" key="1">
    <citation type="submission" date="2014-09" db="EMBL/GenBank/DDBJ databases">
        <title>Draft genome of Bradyrhizobium japonicum Is-34.</title>
        <authorList>
            <person name="Tsurumaru H."/>
            <person name="Yamakawa T."/>
            <person name="Hashimoto S."/>
            <person name="Okizaki K."/>
            <person name="Kanesaki Y."/>
            <person name="Yoshikawa H."/>
            <person name="Yajima S."/>
        </authorList>
    </citation>
    <scope>NUCLEOTIDE SEQUENCE [LARGE SCALE GENOMIC DNA]</scope>
    <source>
        <strain evidence="9 10">Is-34</strain>
    </source>
</reference>
<evidence type="ECO:0000256" key="1">
    <source>
        <dbReference type="ARBA" id="ARBA00004651"/>
    </source>
</evidence>
<dbReference type="RefSeq" id="WP_041959824.1">
    <property type="nucleotide sequence ID" value="NZ_JRPN01000029.1"/>
</dbReference>
<evidence type="ECO:0000256" key="4">
    <source>
        <dbReference type="ARBA" id="ARBA00022692"/>
    </source>
</evidence>
<feature type="transmembrane region" description="Helical" evidence="7">
    <location>
        <begin position="12"/>
        <end position="31"/>
    </location>
</feature>
<evidence type="ECO:0000256" key="3">
    <source>
        <dbReference type="ARBA" id="ARBA00022475"/>
    </source>
</evidence>
<evidence type="ECO:0000313" key="10">
    <source>
        <dbReference type="Proteomes" id="UP000030377"/>
    </source>
</evidence>
<dbReference type="PROSITE" id="PS50928">
    <property type="entry name" value="ABC_TM1"/>
    <property type="match status" value="1"/>
</dbReference>
<comment type="subcellular location">
    <subcellularLocation>
        <location evidence="1 7">Cell membrane</location>
        <topology evidence="1 7">Multi-pass membrane protein</topology>
    </subcellularLocation>
</comment>
<dbReference type="STRING" id="375.BKD09_RS18905"/>
<keyword evidence="5 7" id="KW-1133">Transmembrane helix</keyword>
<name>A0A0A3XMX2_BRAJP</name>
<dbReference type="EMBL" id="JRPN01000029">
    <property type="protein sequence ID" value="KGT74609.1"/>
    <property type="molecule type" value="Genomic_DNA"/>
</dbReference>
<feature type="transmembrane region" description="Helical" evidence="7">
    <location>
        <begin position="220"/>
        <end position="239"/>
    </location>
</feature>
<dbReference type="eggNOG" id="COG0600">
    <property type="taxonomic scope" value="Bacteria"/>
</dbReference>
<organism evidence="9 10">
    <name type="scientific">Bradyrhizobium japonicum</name>
    <dbReference type="NCBI Taxonomy" id="375"/>
    <lineage>
        <taxon>Bacteria</taxon>
        <taxon>Pseudomonadati</taxon>
        <taxon>Pseudomonadota</taxon>
        <taxon>Alphaproteobacteria</taxon>
        <taxon>Hyphomicrobiales</taxon>
        <taxon>Nitrobacteraceae</taxon>
        <taxon>Bradyrhizobium</taxon>
    </lineage>
</organism>
<dbReference type="PANTHER" id="PTHR30151:SF0">
    <property type="entry name" value="ABC TRANSPORTER PERMEASE PROTEIN MJ0413-RELATED"/>
    <property type="match status" value="1"/>
</dbReference>
<dbReference type="CDD" id="cd06261">
    <property type="entry name" value="TM_PBP2"/>
    <property type="match status" value="1"/>
</dbReference>
<keyword evidence="3" id="KW-1003">Cell membrane</keyword>
<dbReference type="PANTHER" id="PTHR30151">
    <property type="entry name" value="ALKANE SULFONATE ABC TRANSPORTER-RELATED, MEMBRANE SUBUNIT"/>
    <property type="match status" value="1"/>
</dbReference>
<dbReference type="GO" id="GO:0005886">
    <property type="term" value="C:plasma membrane"/>
    <property type="evidence" value="ECO:0007669"/>
    <property type="project" value="UniProtKB-SubCell"/>
</dbReference>
<feature type="transmembrane region" description="Helical" evidence="7">
    <location>
        <begin position="97"/>
        <end position="119"/>
    </location>
</feature>
<keyword evidence="4 7" id="KW-0812">Transmembrane</keyword>
<proteinExistence type="inferred from homology"/>
<comment type="similarity">
    <text evidence="7">Belongs to the binding-protein-dependent transport system permease family.</text>
</comment>
<keyword evidence="6 7" id="KW-0472">Membrane</keyword>
<sequence>MTSLAAAARRAAPVFACIGLLAVWQVASLALKNDSFPTAIEAIRAIPSILGDKESLINILASLRRMAIGFGVAVLVSIPLGLLMGRSRAVAAFFNPLLMVIYPVPKAALMPIIMLWLGVGDITKTLVIFLGVSLPVIYHSFEGAQAVEEKMLWSGAAMGLSPLQRLVRIVLPAALPEILTGCRTGLVLALITMITSEMIARQSGAGNILFNALDMGQYDTVFAMIIIVGAMGICLDAIFERVRARLVRWSEPQFDMPLSFS</sequence>